<sequence length="76" mass="9109">MSLFEQAYSFLNCTYCGNFFGRNEMVFCCRNQWHHDCFDYETVYKMCIDDHVDSTHGMDKQDGTEIIDHRYDIMGE</sequence>
<organism evidence="1 2">
    <name type="scientific">Mesorhabditis belari</name>
    <dbReference type="NCBI Taxonomy" id="2138241"/>
    <lineage>
        <taxon>Eukaryota</taxon>
        <taxon>Metazoa</taxon>
        <taxon>Ecdysozoa</taxon>
        <taxon>Nematoda</taxon>
        <taxon>Chromadorea</taxon>
        <taxon>Rhabditida</taxon>
        <taxon>Rhabditina</taxon>
        <taxon>Rhabditomorpha</taxon>
        <taxon>Rhabditoidea</taxon>
        <taxon>Rhabditidae</taxon>
        <taxon>Mesorhabditinae</taxon>
        <taxon>Mesorhabditis</taxon>
    </lineage>
</organism>
<reference evidence="2" key="1">
    <citation type="submission" date="2024-02" db="UniProtKB">
        <authorList>
            <consortium name="WormBaseParasite"/>
        </authorList>
    </citation>
    <scope>IDENTIFICATION</scope>
</reference>
<dbReference type="Proteomes" id="UP000887575">
    <property type="component" value="Unassembled WGS sequence"/>
</dbReference>
<dbReference type="AlphaFoldDB" id="A0AAF3FK38"/>
<dbReference type="WBParaSite" id="MBELARI_LOCUS652">
    <property type="protein sequence ID" value="MBELARI_LOCUS652"/>
    <property type="gene ID" value="MBELARI_LOCUS652"/>
</dbReference>
<evidence type="ECO:0000313" key="1">
    <source>
        <dbReference type="Proteomes" id="UP000887575"/>
    </source>
</evidence>
<accession>A0AAF3FK38</accession>
<name>A0AAF3FK38_9BILA</name>
<keyword evidence="1" id="KW-1185">Reference proteome</keyword>
<evidence type="ECO:0000313" key="2">
    <source>
        <dbReference type="WBParaSite" id="MBELARI_LOCUS652"/>
    </source>
</evidence>
<protein>
    <submittedName>
        <fullName evidence="2">Uncharacterized protein</fullName>
    </submittedName>
</protein>
<proteinExistence type="predicted"/>